<protein>
    <submittedName>
        <fullName evidence="3">Uncharacterized protein</fullName>
    </submittedName>
</protein>
<dbReference type="Proteomes" id="UP000055060">
    <property type="component" value="Unassembled WGS sequence"/>
</dbReference>
<reference evidence="3" key="1">
    <citation type="submission" date="2015-07" db="EMBL/GenBank/DDBJ databases">
        <title>Draft Genome Sequences of Anaerolinea thermolimosa IMO-1, Bellilinea caldifistulae GOMI-1, Leptolinea tardivitalis YMTK-2, Levilinea saccharolytica KIBI-1,Longilinea arvoryzae KOME-1, Previously Described as Members of the Anaerolineaceae (Chloroflexi).</title>
        <authorList>
            <person name="Sekiguchi Y."/>
            <person name="Ohashi A."/>
            <person name="Matsuura N."/>
            <person name="Tourlousse M.D."/>
        </authorList>
    </citation>
    <scope>NUCLEOTIDE SEQUENCE [LARGE SCALE GENOMIC DNA]</scope>
    <source>
        <strain evidence="3">KOME-1</strain>
    </source>
</reference>
<evidence type="ECO:0000256" key="2">
    <source>
        <dbReference type="SAM" id="Phobius"/>
    </source>
</evidence>
<evidence type="ECO:0000313" key="4">
    <source>
        <dbReference type="Proteomes" id="UP000055060"/>
    </source>
</evidence>
<dbReference type="EMBL" id="DF967972">
    <property type="protein sequence ID" value="GAP13173.1"/>
    <property type="molecule type" value="Genomic_DNA"/>
</dbReference>
<evidence type="ECO:0000256" key="1">
    <source>
        <dbReference type="SAM" id="MobiDB-lite"/>
    </source>
</evidence>
<name>A0A0S7BHF3_9CHLR</name>
<dbReference type="STRING" id="360412.LARV_00924"/>
<keyword evidence="2" id="KW-0472">Membrane</keyword>
<organism evidence="3">
    <name type="scientific">Longilinea arvoryzae</name>
    <dbReference type="NCBI Taxonomy" id="360412"/>
    <lineage>
        <taxon>Bacteria</taxon>
        <taxon>Bacillati</taxon>
        <taxon>Chloroflexota</taxon>
        <taxon>Anaerolineae</taxon>
        <taxon>Anaerolineales</taxon>
        <taxon>Anaerolineaceae</taxon>
        <taxon>Longilinea</taxon>
    </lineage>
</organism>
<proteinExistence type="predicted"/>
<feature type="transmembrane region" description="Helical" evidence="2">
    <location>
        <begin position="18"/>
        <end position="36"/>
    </location>
</feature>
<keyword evidence="2" id="KW-0812">Transmembrane</keyword>
<feature type="region of interest" description="Disordered" evidence="1">
    <location>
        <begin position="148"/>
        <end position="178"/>
    </location>
</feature>
<keyword evidence="4" id="KW-1185">Reference proteome</keyword>
<feature type="compositionally biased region" description="Basic and acidic residues" evidence="1">
    <location>
        <begin position="149"/>
        <end position="163"/>
    </location>
</feature>
<keyword evidence="2" id="KW-1133">Transmembrane helix</keyword>
<evidence type="ECO:0000313" key="3">
    <source>
        <dbReference type="EMBL" id="GAP13173.1"/>
    </source>
</evidence>
<gene>
    <name evidence="3" type="ORF">LARV_00924</name>
</gene>
<sequence length="178" mass="19939">MSLYDNAEIEISKERIKCIGIILLAAVILFAVIGWLTSPQDENGKPVLLLPEVKAFEDYRRSARSWLEQMTLLDSEIAGVLGEQVSGDLFTRSRQAQQMLQRAVNLANEIDQAKVPAAAAGIHDQISATGLFYLDVARLTMRWVGAPEEPTRESINEKLEQSRNGRSALQENQWMRTP</sequence>
<accession>A0A0S7BHF3</accession>
<feature type="compositionally biased region" description="Polar residues" evidence="1">
    <location>
        <begin position="164"/>
        <end position="178"/>
    </location>
</feature>
<dbReference type="AlphaFoldDB" id="A0A0S7BHF3"/>